<evidence type="ECO:0000256" key="1">
    <source>
        <dbReference type="ARBA" id="ARBA00009347"/>
    </source>
</evidence>
<evidence type="ECO:0000313" key="9">
    <source>
        <dbReference type="EMBL" id="KTD17884.1"/>
    </source>
</evidence>
<gene>
    <name evidence="9" type="ORF">Ljor_2190</name>
</gene>
<dbReference type="EMBL" id="LNYJ01000011">
    <property type="protein sequence ID" value="KTD17884.1"/>
    <property type="molecule type" value="Genomic_DNA"/>
</dbReference>
<sequence length="567" mass="65204">MTELDAHQKAREHFSNWQQQLRTNILLEDSSLMHSYRCYFASEPEFLQELQKFSIRVVTELEPLVMENNLDANLPKLDQYDALGHRQDKVIHHPSYQAAGDVIYGSGLMHYLLKPGQMRKTLSLFLLSSHAGEAGHNCPIACSAGIIRVLNHHQNKADSSLYLQKLSEPSFRENFTGAQFLTEIQGGSDVGTNASYAYQDDEQQWRIVGEKWFCSNANAELILMTARFDKQKEGTKGLGLFLVPSRLANGEQNHYRIRRLKQKIGTRSMATGEIDFEGAYAFPIEPIHEGIHLVMENVLHLSRMFNAFSVLGMARRAYQIAYYYAMNRVAFNHYIIDYPLVKETLAEIKADNLAMLASIFHMAYLQDDLDKKPASEQDKERQLLMRTLANLNKYFTAKHSVENIHHCIDILAGNGTIESFSSLPRLLRDCIVCENWEGTHFTLWMQLLRDIHKFHVDEIIMQHLWQLLEQQPENFEYKNMLKEKIEALRDELSELKKLSTEEQNLNIKGIVEQLATLNCALTLALELKIDQPPAAKKASLKLFLQKHLACKHTKDKHYLMLLNEVLG</sequence>
<dbReference type="PATRIC" id="fig|456.5.peg.2358"/>
<keyword evidence="4" id="KW-0560">Oxidoreductase</keyword>
<evidence type="ECO:0000256" key="2">
    <source>
        <dbReference type="ARBA" id="ARBA00022630"/>
    </source>
</evidence>
<dbReference type="InterPro" id="IPR006091">
    <property type="entry name" value="Acyl-CoA_Oxase/DH_mid-dom"/>
</dbReference>
<dbReference type="Proteomes" id="UP000055035">
    <property type="component" value="Unassembled WGS sequence"/>
</dbReference>
<name>A0A0W0VCL3_9GAMM</name>
<dbReference type="InterPro" id="IPR036250">
    <property type="entry name" value="AcylCo_DH-like_C"/>
</dbReference>
<evidence type="ECO:0000256" key="5">
    <source>
        <dbReference type="SAM" id="Coils"/>
    </source>
</evidence>
<dbReference type="STRING" id="456.Ljor_2190"/>
<keyword evidence="3 4" id="KW-0274">FAD</keyword>
<dbReference type="PANTHER" id="PTHR42707:SF2">
    <property type="entry name" value="ACD11 DEHYDROGENASE"/>
    <property type="match status" value="1"/>
</dbReference>
<dbReference type="SUPFAM" id="SSF47203">
    <property type="entry name" value="Acyl-CoA dehydrogenase C-terminal domain-like"/>
    <property type="match status" value="1"/>
</dbReference>
<dbReference type="Pfam" id="PF02770">
    <property type="entry name" value="Acyl-CoA_dh_M"/>
    <property type="match status" value="1"/>
</dbReference>
<evidence type="ECO:0000259" key="8">
    <source>
        <dbReference type="Pfam" id="PF18158"/>
    </source>
</evidence>
<organism evidence="9 10">
    <name type="scientific">Legionella jordanis</name>
    <dbReference type="NCBI Taxonomy" id="456"/>
    <lineage>
        <taxon>Bacteria</taxon>
        <taxon>Pseudomonadati</taxon>
        <taxon>Pseudomonadota</taxon>
        <taxon>Gammaproteobacteria</taxon>
        <taxon>Legionellales</taxon>
        <taxon>Legionellaceae</taxon>
        <taxon>Legionella</taxon>
    </lineage>
</organism>
<dbReference type="InterPro" id="IPR009100">
    <property type="entry name" value="AcylCoA_DH/oxidase_NM_dom_sf"/>
</dbReference>
<evidence type="ECO:0000256" key="4">
    <source>
        <dbReference type="RuleBase" id="RU362125"/>
    </source>
</evidence>
<dbReference type="AlphaFoldDB" id="A0A0W0VCL3"/>
<dbReference type="InterPro" id="IPR009075">
    <property type="entry name" value="AcylCo_DH/oxidase_C"/>
</dbReference>
<feature type="coiled-coil region" evidence="5">
    <location>
        <begin position="478"/>
        <end position="508"/>
    </location>
</feature>
<proteinExistence type="inferred from homology"/>
<feature type="domain" description="Acyl-CoA oxidase/dehydrogenase middle" evidence="7">
    <location>
        <begin position="180"/>
        <end position="277"/>
    </location>
</feature>
<feature type="domain" description="Acyl-CoA dehydrogenase/oxidase C-terminal" evidence="6">
    <location>
        <begin position="289"/>
        <end position="449"/>
    </location>
</feature>
<dbReference type="Gene3D" id="1.20.140.10">
    <property type="entry name" value="Butyryl-CoA Dehydrogenase, subunit A, domain 3"/>
    <property type="match status" value="1"/>
</dbReference>
<evidence type="ECO:0000259" key="7">
    <source>
        <dbReference type="Pfam" id="PF02770"/>
    </source>
</evidence>
<dbReference type="Pfam" id="PF18158">
    <property type="entry name" value="AidB_N"/>
    <property type="match status" value="1"/>
</dbReference>
<comment type="cofactor">
    <cofactor evidence="4">
        <name>FAD</name>
        <dbReference type="ChEBI" id="CHEBI:57692"/>
    </cofactor>
</comment>
<dbReference type="OrthoDB" id="9771038at2"/>
<dbReference type="Gene3D" id="6.10.250.600">
    <property type="match status" value="1"/>
</dbReference>
<dbReference type="GO" id="GO:0003995">
    <property type="term" value="F:acyl-CoA dehydrogenase activity"/>
    <property type="evidence" value="ECO:0007669"/>
    <property type="project" value="TreeGrafter"/>
</dbReference>
<keyword evidence="5" id="KW-0175">Coiled coil</keyword>
<dbReference type="InterPro" id="IPR041504">
    <property type="entry name" value="AidB_N"/>
</dbReference>
<evidence type="ECO:0000313" key="10">
    <source>
        <dbReference type="Proteomes" id="UP000055035"/>
    </source>
</evidence>
<dbReference type="RefSeq" id="WP_058471601.1">
    <property type="nucleotide sequence ID" value="NZ_CAAAIC010000001.1"/>
</dbReference>
<comment type="similarity">
    <text evidence="1 4">Belongs to the acyl-CoA dehydrogenase family.</text>
</comment>
<keyword evidence="2 4" id="KW-0285">Flavoprotein</keyword>
<accession>A0A0W0VCL3</accession>
<dbReference type="SUPFAM" id="SSF56645">
    <property type="entry name" value="Acyl-CoA dehydrogenase NM domain-like"/>
    <property type="match status" value="1"/>
</dbReference>
<keyword evidence="10" id="KW-1185">Reference proteome</keyword>
<feature type="domain" description="Adaptive response protein AidB N-terminal" evidence="8">
    <location>
        <begin position="65"/>
        <end position="158"/>
    </location>
</feature>
<evidence type="ECO:0000259" key="6">
    <source>
        <dbReference type="Pfam" id="PF00441"/>
    </source>
</evidence>
<dbReference type="InterPro" id="IPR052904">
    <property type="entry name" value="Acyl-CoA_dehydrogenase-like"/>
</dbReference>
<comment type="caution">
    <text evidence="9">The sequence shown here is derived from an EMBL/GenBank/DDBJ whole genome shotgun (WGS) entry which is preliminary data.</text>
</comment>
<dbReference type="Gene3D" id="2.40.110.20">
    <property type="match status" value="1"/>
</dbReference>
<protein>
    <submittedName>
        <fullName evidence="9">Short chain-specific acyl CoA dehydrogenase</fullName>
    </submittedName>
</protein>
<evidence type="ECO:0000256" key="3">
    <source>
        <dbReference type="ARBA" id="ARBA00022827"/>
    </source>
</evidence>
<reference evidence="9 10" key="1">
    <citation type="submission" date="2015-11" db="EMBL/GenBank/DDBJ databases">
        <title>Genomic analysis of 38 Legionella species identifies large and diverse effector repertoires.</title>
        <authorList>
            <person name="Burstein D."/>
            <person name="Amaro F."/>
            <person name="Zusman T."/>
            <person name="Lifshitz Z."/>
            <person name="Cohen O."/>
            <person name="Gilbert J.A."/>
            <person name="Pupko T."/>
            <person name="Shuman H.A."/>
            <person name="Segal G."/>
        </authorList>
    </citation>
    <scope>NUCLEOTIDE SEQUENCE [LARGE SCALE GENOMIC DNA]</scope>
    <source>
        <strain evidence="9 10">BL-540</strain>
    </source>
</reference>
<dbReference type="Pfam" id="PF00441">
    <property type="entry name" value="Acyl-CoA_dh_1"/>
    <property type="match status" value="1"/>
</dbReference>
<dbReference type="PANTHER" id="PTHR42707">
    <property type="entry name" value="ACYL-COA DEHYDROGENASE"/>
    <property type="match status" value="1"/>
</dbReference>